<evidence type="ECO:0000256" key="2">
    <source>
        <dbReference type="SAM" id="SignalP"/>
    </source>
</evidence>
<keyword evidence="4" id="KW-1185">Reference proteome</keyword>
<feature type="chain" id="PRO_5044017471" evidence="2">
    <location>
        <begin position="23"/>
        <end position="107"/>
    </location>
</feature>
<evidence type="ECO:0000256" key="1">
    <source>
        <dbReference type="SAM" id="MobiDB-lite"/>
    </source>
</evidence>
<protein>
    <submittedName>
        <fullName evidence="3">Uncharacterized protein</fullName>
    </submittedName>
</protein>
<dbReference type="AlphaFoldDB" id="A0A8J1U7M0"/>
<keyword evidence="2" id="KW-0732">Signal</keyword>
<accession>A0A8J1U7M0</accession>
<evidence type="ECO:0000313" key="4">
    <source>
        <dbReference type="Proteomes" id="UP000749559"/>
    </source>
</evidence>
<dbReference type="Proteomes" id="UP000749559">
    <property type="component" value="Unassembled WGS sequence"/>
</dbReference>
<feature type="compositionally biased region" description="Basic and acidic residues" evidence="1">
    <location>
        <begin position="24"/>
        <end position="38"/>
    </location>
</feature>
<dbReference type="OrthoDB" id="60433at2759"/>
<sequence length="107" mass="12042">MQLTQAATIILWSTFLVIEVGGVRDDKESESSIEKRSLQDVLRSRSQSNHNSRTRQTEDVPVPQCHVEVEEVRRIPGRCTQLGRRRIPACVAGGYLYINNGDCISSQ</sequence>
<reference evidence="3" key="1">
    <citation type="submission" date="2022-03" db="EMBL/GenBank/DDBJ databases">
        <authorList>
            <person name="Martin C."/>
        </authorList>
    </citation>
    <scope>NUCLEOTIDE SEQUENCE</scope>
</reference>
<gene>
    <name evidence="3" type="ORF">OFUS_LOCUS19790</name>
</gene>
<feature type="signal peptide" evidence="2">
    <location>
        <begin position="1"/>
        <end position="22"/>
    </location>
</feature>
<proteinExistence type="predicted"/>
<evidence type="ECO:0000313" key="3">
    <source>
        <dbReference type="EMBL" id="CAH1795218.1"/>
    </source>
</evidence>
<comment type="caution">
    <text evidence="3">The sequence shown here is derived from an EMBL/GenBank/DDBJ whole genome shotgun (WGS) entry which is preliminary data.</text>
</comment>
<feature type="region of interest" description="Disordered" evidence="1">
    <location>
        <begin position="24"/>
        <end position="62"/>
    </location>
</feature>
<name>A0A8J1U7M0_OWEFU</name>
<dbReference type="EMBL" id="CAIIXF020000009">
    <property type="protein sequence ID" value="CAH1795218.1"/>
    <property type="molecule type" value="Genomic_DNA"/>
</dbReference>
<organism evidence="3 4">
    <name type="scientific">Owenia fusiformis</name>
    <name type="common">Polychaete worm</name>
    <dbReference type="NCBI Taxonomy" id="6347"/>
    <lineage>
        <taxon>Eukaryota</taxon>
        <taxon>Metazoa</taxon>
        <taxon>Spiralia</taxon>
        <taxon>Lophotrochozoa</taxon>
        <taxon>Annelida</taxon>
        <taxon>Polychaeta</taxon>
        <taxon>Sedentaria</taxon>
        <taxon>Canalipalpata</taxon>
        <taxon>Sabellida</taxon>
        <taxon>Oweniida</taxon>
        <taxon>Oweniidae</taxon>
        <taxon>Owenia</taxon>
    </lineage>
</organism>